<protein>
    <submittedName>
        <fullName evidence="5">Sugar O-acyltransferase (Sialic acid O-acetyltransferase NeuD family)</fullName>
    </submittedName>
</protein>
<feature type="active site" description="Proton acceptor" evidence="3">
    <location>
        <position position="141"/>
    </location>
</feature>
<dbReference type="PANTHER" id="PTHR43300">
    <property type="entry name" value="ACETYLTRANSFERASE"/>
    <property type="match status" value="1"/>
</dbReference>
<dbReference type="InterPro" id="IPR020019">
    <property type="entry name" value="AcTrfase_PglD-like"/>
</dbReference>
<feature type="site" description="Increases basicity of active site His" evidence="3">
    <location>
        <position position="142"/>
    </location>
</feature>
<name>A0A542DFN6_AMYCI</name>
<evidence type="ECO:0000313" key="6">
    <source>
        <dbReference type="Proteomes" id="UP000320876"/>
    </source>
</evidence>
<sequence length="219" mass="22587">MTPRPLLLVGAGGLAREALAAVRALPEQWLALGALDDDPARHGTELDGLPVLGGTELVHDHPEAAVLACVAGVRRPRGRAELVRRLDLPPQRWATVVHPGCSLAPGVEIGVGTLLLAGTVVTAPQRIGAHVVAMPHVLLTHDDEVGDFVTLAGRATLAGGVRLGQSGYVGQCAVLKEYISVGEAAVIGMGSVVLTDVPPGQTWAGNPARPLPTNNGQVR</sequence>
<evidence type="ECO:0000313" key="5">
    <source>
        <dbReference type="EMBL" id="TQJ01831.1"/>
    </source>
</evidence>
<proteinExistence type="predicted"/>
<keyword evidence="2" id="KW-0677">Repeat</keyword>
<evidence type="ECO:0000256" key="3">
    <source>
        <dbReference type="PIRSR" id="PIRSR620019-1"/>
    </source>
</evidence>
<dbReference type="InterPro" id="IPR050179">
    <property type="entry name" value="Trans_hexapeptide_repeat"/>
</dbReference>
<dbReference type="Gene3D" id="2.160.10.10">
    <property type="entry name" value="Hexapeptide repeat proteins"/>
    <property type="match status" value="1"/>
</dbReference>
<feature type="binding site" evidence="4">
    <location>
        <position position="72"/>
    </location>
    <ligand>
        <name>substrate</name>
    </ligand>
</feature>
<dbReference type="AlphaFoldDB" id="A0A542DFN6"/>
<dbReference type="Gene3D" id="3.40.50.20">
    <property type="match status" value="1"/>
</dbReference>
<dbReference type="PROSITE" id="PS00101">
    <property type="entry name" value="HEXAPEP_TRANSFERASES"/>
    <property type="match status" value="1"/>
</dbReference>
<comment type="caution">
    <text evidence="5">The sequence shown here is derived from an EMBL/GenBank/DDBJ whole genome shotgun (WGS) entry which is preliminary data.</text>
</comment>
<dbReference type="SUPFAM" id="SSF51161">
    <property type="entry name" value="Trimeric LpxA-like enzymes"/>
    <property type="match status" value="1"/>
</dbReference>
<keyword evidence="5" id="KW-0012">Acyltransferase</keyword>
<organism evidence="5 6">
    <name type="scientific">Amycolatopsis cihanbeyliensis</name>
    <dbReference type="NCBI Taxonomy" id="1128664"/>
    <lineage>
        <taxon>Bacteria</taxon>
        <taxon>Bacillati</taxon>
        <taxon>Actinomycetota</taxon>
        <taxon>Actinomycetes</taxon>
        <taxon>Pseudonocardiales</taxon>
        <taxon>Pseudonocardiaceae</taxon>
        <taxon>Amycolatopsis</taxon>
    </lineage>
</organism>
<evidence type="ECO:0000256" key="4">
    <source>
        <dbReference type="PIRSR" id="PIRSR620019-2"/>
    </source>
</evidence>
<dbReference type="PANTHER" id="PTHR43300:SF7">
    <property type="entry name" value="UDP-N-ACETYLBACILLOSAMINE N-ACETYLTRANSFERASE"/>
    <property type="match status" value="1"/>
</dbReference>
<keyword evidence="6" id="KW-1185">Reference proteome</keyword>
<dbReference type="CDD" id="cd03360">
    <property type="entry name" value="LbH_AT_putative"/>
    <property type="match status" value="1"/>
</dbReference>
<evidence type="ECO:0000256" key="1">
    <source>
        <dbReference type="ARBA" id="ARBA00022679"/>
    </source>
</evidence>
<gene>
    <name evidence="5" type="ORF">FB471_1547</name>
</gene>
<accession>A0A542DFN6</accession>
<dbReference type="OrthoDB" id="3697257at2"/>
<evidence type="ECO:0000256" key="2">
    <source>
        <dbReference type="ARBA" id="ARBA00022737"/>
    </source>
</evidence>
<reference evidence="5 6" key="1">
    <citation type="submission" date="2019-06" db="EMBL/GenBank/DDBJ databases">
        <title>Sequencing the genomes of 1000 actinobacteria strains.</title>
        <authorList>
            <person name="Klenk H.-P."/>
        </authorList>
    </citation>
    <scope>NUCLEOTIDE SEQUENCE [LARGE SCALE GENOMIC DNA]</scope>
    <source>
        <strain evidence="5 6">DSM 45679</strain>
    </source>
</reference>
<dbReference type="EMBL" id="VFML01000001">
    <property type="protein sequence ID" value="TQJ01831.1"/>
    <property type="molecule type" value="Genomic_DNA"/>
</dbReference>
<dbReference type="NCBIfam" id="TIGR03570">
    <property type="entry name" value="NeuD_NnaD"/>
    <property type="match status" value="1"/>
</dbReference>
<dbReference type="InterPro" id="IPR018357">
    <property type="entry name" value="Hexapep_transf_CS"/>
</dbReference>
<dbReference type="RefSeq" id="WP_141996640.1">
    <property type="nucleotide sequence ID" value="NZ_VFML01000001.1"/>
</dbReference>
<dbReference type="GO" id="GO:0016746">
    <property type="term" value="F:acyltransferase activity"/>
    <property type="evidence" value="ECO:0007669"/>
    <property type="project" value="UniProtKB-KW"/>
</dbReference>
<keyword evidence="1 5" id="KW-0808">Transferase</keyword>
<dbReference type="InterPro" id="IPR011004">
    <property type="entry name" value="Trimer_LpxA-like_sf"/>
</dbReference>
<dbReference type="Proteomes" id="UP000320876">
    <property type="component" value="Unassembled WGS sequence"/>
</dbReference>